<evidence type="ECO:0000256" key="7">
    <source>
        <dbReference type="ARBA" id="ARBA00022833"/>
    </source>
</evidence>
<evidence type="ECO:0000256" key="9">
    <source>
        <dbReference type="ARBA" id="ARBA00049558"/>
    </source>
</evidence>
<evidence type="ECO:0000313" key="17">
    <source>
        <dbReference type="Proteomes" id="UP000245783"/>
    </source>
</evidence>
<feature type="active site" description="Proton donor" evidence="10">
    <location>
        <position position="72"/>
    </location>
</feature>
<reference evidence="16 17" key="1">
    <citation type="journal article" date="2018" name="Mol. Biol. Evol.">
        <title>Broad Genomic Sampling Reveals a Smut Pathogenic Ancestry of the Fungal Clade Ustilaginomycotina.</title>
        <authorList>
            <person name="Kijpornyongpan T."/>
            <person name="Mondo S.J."/>
            <person name="Barry K."/>
            <person name="Sandor L."/>
            <person name="Lee J."/>
            <person name="Lipzen A."/>
            <person name="Pangilinan J."/>
            <person name="LaButti K."/>
            <person name="Hainaut M."/>
            <person name="Henrissat B."/>
            <person name="Grigoriev I.V."/>
            <person name="Spatafora J.W."/>
            <person name="Aime M.C."/>
        </authorList>
    </citation>
    <scope>NUCLEOTIDE SEQUENCE [LARGE SCALE GENOMIC DNA]</scope>
    <source>
        <strain evidence="16 17">MCA 4658</strain>
    </source>
</reference>
<gene>
    <name evidence="16" type="ORF">IE81DRAFT_319472</name>
</gene>
<evidence type="ECO:0000256" key="2">
    <source>
        <dbReference type="ARBA" id="ARBA00003949"/>
    </source>
</evidence>
<feature type="binding site" evidence="11">
    <location>
        <begin position="59"/>
        <end position="65"/>
    </location>
    <ligand>
        <name>substrate</name>
    </ligand>
</feature>
<dbReference type="GO" id="GO:0005829">
    <property type="term" value="C:cytosol"/>
    <property type="evidence" value="ECO:0007669"/>
    <property type="project" value="TreeGrafter"/>
</dbReference>
<dbReference type="CDD" id="cd01283">
    <property type="entry name" value="cytidine_deaminase"/>
    <property type="match status" value="1"/>
</dbReference>
<dbReference type="GO" id="GO:0008270">
    <property type="term" value="F:zinc ion binding"/>
    <property type="evidence" value="ECO:0007669"/>
    <property type="project" value="UniProtKB-UniRule"/>
</dbReference>
<dbReference type="PROSITE" id="PS00903">
    <property type="entry name" value="CYT_DCMP_DEAMINASES_1"/>
    <property type="match status" value="1"/>
</dbReference>
<sequence length="194" mass="20635">MSASSTNSAPVAIPISSAALDQLLVAAVAARKKAYSPYSKFRVGAALLLQDGSIVEGANVENASYGAGICAERTALSTWRVASREPSPVVAIAVSSDLHTPCPPCGICRQFIREHCSEQVPIYMPFAPPKKQIEKTVEGVAEAEKRSGEEAHQEPGREWTPALGHGEDTVKVMTLEQLLPLSFGPESLQRPAVV</sequence>
<dbReference type="Pfam" id="PF00383">
    <property type="entry name" value="dCMP_cyt_deam_1"/>
    <property type="match status" value="1"/>
</dbReference>
<evidence type="ECO:0000256" key="1">
    <source>
        <dbReference type="ARBA" id="ARBA00001947"/>
    </source>
</evidence>
<accession>A0A316WE89</accession>
<dbReference type="NCBIfam" id="NF004064">
    <property type="entry name" value="PRK05578.1"/>
    <property type="match status" value="1"/>
</dbReference>
<dbReference type="InParanoid" id="A0A316WE89"/>
<comment type="similarity">
    <text evidence="3 13">Belongs to the cytidine and deoxycytidylate deaminase family.</text>
</comment>
<dbReference type="FunCoup" id="A0A316WE89">
    <property type="interactions" value="404"/>
</dbReference>
<keyword evidence="17" id="KW-1185">Reference proteome</keyword>
<comment type="function">
    <text evidence="2 13">This enzyme scavenges exogenous and endogenous cytidine and 2'-deoxycytidine for UMP synthesis.</text>
</comment>
<feature type="binding site" evidence="12">
    <location>
        <position position="70"/>
    </location>
    <ligand>
        <name>Zn(2+)</name>
        <dbReference type="ChEBI" id="CHEBI:29105"/>
        <note>catalytic</note>
    </ligand>
</feature>
<evidence type="ECO:0000256" key="13">
    <source>
        <dbReference type="RuleBase" id="RU364006"/>
    </source>
</evidence>
<evidence type="ECO:0000256" key="12">
    <source>
        <dbReference type="PIRSR" id="PIRSR606262-3"/>
    </source>
</evidence>
<dbReference type="GeneID" id="37034602"/>
<dbReference type="InterPro" id="IPR016192">
    <property type="entry name" value="APOBEC/CMP_deaminase_Zn-bd"/>
</dbReference>
<evidence type="ECO:0000256" key="5">
    <source>
        <dbReference type="ARBA" id="ARBA00022723"/>
    </source>
</evidence>
<dbReference type="OrthoDB" id="414540at2759"/>
<dbReference type="InterPro" id="IPR002125">
    <property type="entry name" value="CMP_dCMP_dom"/>
</dbReference>
<keyword evidence="5 12" id="KW-0479">Metal-binding</keyword>
<dbReference type="GO" id="GO:0004126">
    <property type="term" value="F:cytidine deaminase activity"/>
    <property type="evidence" value="ECO:0007669"/>
    <property type="project" value="UniProtKB-UniRule"/>
</dbReference>
<comment type="catalytic activity">
    <reaction evidence="9 13">
        <text>cytidine + H2O + H(+) = uridine + NH4(+)</text>
        <dbReference type="Rhea" id="RHEA:16069"/>
        <dbReference type="ChEBI" id="CHEBI:15377"/>
        <dbReference type="ChEBI" id="CHEBI:15378"/>
        <dbReference type="ChEBI" id="CHEBI:16704"/>
        <dbReference type="ChEBI" id="CHEBI:17562"/>
        <dbReference type="ChEBI" id="CHEBI:28938"/>
        <dbReference type="EC" id="3.5.4.5"/>
    </reaction>
</comment>
<evidence type="ECO:0000256" key="11">
    <source>
        <dbReference type="PIRSR" id="PIRSR606262-2"/>
    </source>
</evidence>
<feature type="binding site" evidence="12">
    <location>
        <position position="108"/>
    </location>
    <ligand>
        <name>Zn(2+)</name>
        <dbReference type="ChEBI" id="CHEBI:29105"/>
        <note>catalytic</note>
    </ligand>
</feature>
<evidence type="ECO:0000256" key="6">
    <source>
        <dbReference type="ARBA" id="ARBA00022801"/>
    </source>
</evidence>
<dbReference type="PANTHER" id="PTHR11644:SF2">
    <property type="entry name" value="CYTIDINE DEAMINASE"/>
    <property type="match status" value="1"/>
</dbReference>
<organism evidence="16 17">
    <name type="scientific">Ceraceosorus guamensis</name>
    <dbReference type="NCBI Taxonomy" id="1522189"/>
    <lineage>
        <taxon>Eukaryota</taxon>
        <taxon>Fungi</taxon>
        <taxon>Dikarya</taxon>
        <taxon>Basidiomycota</taxon>
        <taxon>Ustilaginomycotina</taxon>
        <taxon>Exobasidiomycetes</taxon>
        <taxon>Ceraceosorales</taxon>
        <taxon>Ceraceosoraceae</taxon>
        <taxon>Ceraceosorus</taxon>
    </lineage>
</organism>
<feature type="compositionally biased region" description="Basic and acidic residues" evidence="14">
    <location>
        <begin position="141"/>
        <end position="157"/>
    </location>
</feature>
<comment type="catalytic activity">
    <reaction evidence="13">
        <text>2'-deoxycytidine + H2O + H(+) = 2'-deoxyuridine + NH4(+)</text>
        <dbReference type="Rhea" id="RHEA:13433"/>
        <dbReference type="ChEBI" id="CHEBI:15377"/>
        <dbReference type="ChEBI" id="CHEBI:15378"/>
        <dbReference type="ChEBI" id="CHEBI:15698"/>
        <dbReference type="ChEBI" id="CHEBI:16450"/>
        <dbReference type="ChEBI" id="CHEBI:28938"/>
        <dbReference type="EC" id="3.5.4.5"/>
    </reaction>
</comment>
<evidence type="ECO:0000313" key="16">
    <source>
        <dbReference type="EMBL" id="PWN46093.1"/>
    </source>
</evidence>
<dbReference type="InterPro" id="IPR016193">
    <property type="entry name" value="Cytidine_deaminase-like"/>
</dbReference>
<protein>
    <recommendedName>
        <fullName evidence="4 13">Cytidine deaminase</fullName>
        <ecNumber evidence="4 13">3.5.4.5</ecNumber>
    </recommendedName>
    <alternativeName>
        <fullName evidence="8 13">Cytidine aminohydrolase</fullName>
    </alternativeName>
</protein>
<dbReference type="Proteomes" id="UP000245783">
    <property type="component" value="Unassembled WGS sequence"/>
</dbReference>
<evidence type="ECO:0000256" key="10">
    <source>
        <dbReference type="PIRSR" id="PIRSR606262-1"/>
    </source>
</evidence>
<dbReference type="GO" id="GO:0055086">
    <property type="term" value="P:nucleobase-containing small molecule metabolic process"/>
    <property type="evidence" value="ECO:0007669"/>
    <property type="project" value="UniProtKB-ARBA"/>
</dbReference>
<keyword evidence="6 13" id="KW-0378">Hydrolase</keyword>
<dbReference type="STRING" id="1522189.A0A316WE89"/>
<feature type="domain" description="CMP/dCMP-type deaminase" evidence="15">
    <location>
        <begin position="18"/>
        <end position="186"/>
    </location>
</feature>
<evidence type="ECO:0000256" key="4">
    <source>
        <dbReference type="ARBA" id="ARBA00012783"/>
    </source>
</evidence>
<dbReference type="InterPro" id="IPR006262">
    <property type="entry name" value="Cyt_deam_tetra"/>
</dbReference>
<dbReference type="EC" id="3.5.4.5" evidence="4 13"/>
<evidence type="ECO:0000256" key="14">
    <source>
        <dbReference type="SAM" id="MobiDB-lite"/>
    </source>
</evidence>
<evidence type="ECO:0000256" key="3">
    <source>
        <dbReference type="ARBA" id="ARBA00006576"/>
    </source>
</evidence>
<feature type="region of interest" description="Disordered" evidence="14">
    <location>
        <begin position="141"/>
        <end position="164"/>
    </location>
</feature>
<keyword evidence="7 12" id="KW-0862">Zinc</keyword>
<dbReference type="SUPFAM" id="SSF53927">
    <property type="entry name" value="Cytidine deaminase-like"/>
    <property type="match status" value="1"/>
</dbReference>
<evidence type="ECO:0000256" key="8">
    <source>
        <dbReference type="ARBA" id="ARBA00032005"/>
    </source>
</evidence>
<feature type="binding site" evidence="12">
    <location>
        <position position="105"/>
    </location>
    <ligand>
        <name>Zn(2+)</name>
        <dbReference type="ChEBI" id="CHEBI:29105"/>
        <note>catalytic</note>
    </ligand>
</feature>
<dbReference type="NCBIfam" id="TIGR01354">
    <property type="entry name" value="cyt_deam_tetra"/>
    <property type="match status" value="1"/>
</dbReference>
<dbReference type="GO" id="GO:0072527">
    <property type="term" value="P:pyrimidine-containing compound metabolic process"/>
    <property type="evidence" value="ECO:0007669"/>
    <property type="project" value="UniProtKB-ARBA"/>
</dbReference>
<dbReference type="PROSITE" id="PS51747">
    <property type="entry name" value="CYT_DCMP_DEAMINASES_2"/>
    <property type="match status" value="1"/>
</dbReference>
<proteinExistence type="inferred from homology"/>
<dbReference type="RefSeq" id="XP_025373253.1">
    <property type="nucleotide sequence ID" value="XM_025512732.1"/>
</dbReference>
<dbReference type="Gene3D" id="3.40.140.10">
    <property type="entry name" value="Cytidine Deaminase, domain 2"/>
    <property type="match status" value="1"/>
</dbReference>
<dbReference type="EMBL" id="KZ819352">
    <property type="protein sequence ID" value="PWN46093.1"/>
    <property type="molecule type" value="Genomic_DNA"/>
</dbReference>
<evidence type="ECO:0000259" key="15">
    <source>
        <dbReference type="PROSITE" id="PS51747"/>
    </source>
</evidence>
<dbReference type="PANTHER" id="PTHR11644">
    <property type="entry name" value="CYTIDINE DEAMINASE"/>
    <property type="match status" value="1"/>
</dbReference>
<dbReference type="AlphaFoldDB" id="A0A316WE89"/>
<name>A0A316WE89_9BASI</name>
<comment type="cofactor">
    <cofactor evidence="1 12 13">
        <name>Zn(2+)</name>
        <dbReference type="ChEBI" id="CHEBI:29105"/>
    </cofactor>
</comment>
<dbReference type="GO" id="GO:0042802">
    <property type="term" value="F:identical protein binding"/>
    <property type="evidence" value="ECO:0007669"/>
    <property type="project" value="UniProtKB-ARBA"/>
</dbReference>
<dbReference type="InterPro" id="IPR050202">
    <property type="entry name" value="Cyt/Deoxycyt_deaminase"/>
</dbReference>